<dbReference type="Gene3D" id="1.10.150.20">
    <property type="entry name" value="5' to 3' exonuclease, C-terminal subdomain"/>
    <property type="match status" value="1"/>
</dbReference>
<feature type="region of interest" description="Disordered" evidence="16">
    <location>
        <begin position="1633"/>
        <end position="1663"/>
    </location>
</feature>
<dbReference type="InterPro" id="IPR048960">
    <property type="entry name" value="POLQ-like_helical"/>
</dbReference>
<evidence type="ECO:0000256" key="16">
    <source>
        <dbReference type="SAM" id="MobiDB-lite"/>
    </source>
</evidence>
<keyword evidence="9" id="KW-0378">Hydrolase</keyword>
<dbReference type="FunCoup" id="A0A482WTX5">
    <property type="interactions" value="805"/>
</dbReference>
<dbReference type="Pfam" id="PF00271">
    <property type="entry name" value="Helicase_C"/>
    <property type="match status" value="1"/>
</dbReference>
<reference evidence="19 20" key="1">
    <citation type="journal article" date="2017" name="Gigascience">
        <title>Genome sequence of the small brown planthopper, Laodelphax striatellus.</title>
        <authorList>
            <person name="Zhu J."/>
            <person name="Jiang F."/>
            <person name="Wang X."/>
            <person name="Yang P."/>
            <person name="Bao Y."/>
            <person name="Zhao W."/>
            <person name="Wang W."/>
            <person name="Lu H."/>
            <person name="Wang Q."/>
            <person name="Cui N."/>
            <person name="Li J."/>
            <person name="Chen X."/>
            <person name="Luo L."/>
            <person name="Yu J."/>
            <person name="Kang L."/>
            <person name="Cui F."/>
        </authorList>
    </citation>
    <scope>NUCLEOTIDE SEQUENCE [LARGE SCALE GENOMIC DNA]</scope>
    <source>
        <strain evidence="19">Lst14</strain>
    </source>
</reference>
<dbReference type="CDD" id="cd18795">
    <property type="entry name" value="SF2_C_Ski2"/>
    <property type="match status" value="1"/>
</dbReference>
<dbReference type="CDD" id="cd08638">
    <property type="entry name" value="DNA_pol_A_theta"/>
    <property type="match status" value="1"/>
</dbReference>
<dbReference type="Gene3D" id="1.10.10.10">
    <property type="entry name" value="Winged helix-like DNA-binding domain superfamily/Winged helix DNA-binding domain"/>
    <property type="match status" value="1"/>
</dbReference>
<evidence type="ECO:0000256" key="10">
    <source>
        <dbReference type="ARBA" id="ARBA00022840"/>
    </source>
</evidence>
<evidence type="ECO:0000256" key="2">
    <source>
        <dbReference type="ARBA" id="ARBA00004123"/>
    </source>
</evidence>
<comment type="cofactor">
    <cofactor evidence="1">
        <name>Mg(2+)</name>
        <dbReference type="ChEBI" id="CHEBI:18420"/>
    </cofactor>
</comment>
<evidence type="ECO:0000256" key="9">
    <source>
        <dbReference type="ARBA" id="ARBA00022801"/>
    </source>
</evidence>
<evidence type="ECO:0000256" key="14">
    <source>
        <dbReference type="ARBA" id="ARBA00049244"/>
    </source>
</evidence>
<dbReference type="SUPFAM" id="SSF52540">
    <property type="entry name" value="P-loop containing nucleoside triphosphate hydrolases"/>
    <property type="match status" value="1"/>
</dbReference>
<proteinExistence type="inferred from homology"/>
<dbReference type="EMBL" id="QKKF02025464">
    <property type="protein sequence ID" value="RZF37037.1"/>
    <property type="molecule type" value="Genomic_DNA"/>
</dbReference>
<feature type="compositionally biased region" description="Low complexity" evidence="16">
    <location>
        <begin position="1651"/>
        <end position="1663"/>
    </location>
</feature>
<dbReference type="GO" id="GO:0003677">
    <property type="term" value="F:DNA binding"/>
    <property type="evidence" value="ECO:0007669"/>
    <property type="project" value="InterPro"/>
</dbReference>
<comment type="subcellular location">
    <subcellularLocation>
        <location evidence="2">Nucleus</location>
    </subcellularLocation>
</comment>
<dbReference type="SMART" id="SM00482">
    <property type="entry name" value="POLAc"/>
    <property type="match status" value="1"/>
</dbReference>
<dbReference type="InterPro" id="IPR011545">
    <property type="entry name" value="DEAD/DEAH_box_helicase_dom"/>
</dbReference>
<evidence type="ECO:0000313" key="19">
    <source>
        <dbReference type="EMBL" id="RZF37037.1"/>
    </source>
</evidence>
<dbReference type="GO" id="GO:0006261">
    <property type="term" value="P:DNA-templated DNA replication"/>
    <property type="evidence" value="ECO:0007669"/>
    <property type="project" value="InterPro"/>
</dbReference>
<dbReference type="Gene3D" id="3.30.70.370">
    <property type="match status" value="1"/>
</dbReference>
<dbReference type="GO" id="GO:0005634">
    <property type="term" value="C:nucleus"/>
    <property type="evidence" value="ECO:0007669"/>
    <property type="project" value="UniProtKB-SubCell"/>
</dbReference>
<dbReference type="Pfam" id="PF00476">
    <property type="entry name" value="DNA_pol_A"/>
    <property type="match status" value="1"/>
</dbReference>
<gene>
    <name evidence="19" type="ORF">LSTR_LSTR004725</name>
</gene>
<dbReference type="OrthoDB" id="2320933at2759"/>
<dbReference type="InterPro" id="IPR027417">
    <property type="entry name" value="P-loop_NTPase"/>
</dbReference>
<evidence type="ECO:0000256" key="12">
    <source>
        <dbReference type="ARBA" id="ARBA00023204"/>
    </source>
</evidence>
<dbReference type="Gene3D" id="1.20.1060.10">
    <property type="entry name" value="Taq DNA Polymerase, Chain T, domain 4"/>
    <property type="match status" value="1"/>
</dbReference>
<evidence type="ECO:0000256" key="3">
    <source>
        <dbReference type="ARBA" id="ARBA00007705"/>
    </source>
</evidence>
<evidence type="ECO:0000259" key="18">
    <source>
        <dbReference type="PROSITE" id="PS51194"/>
    </source>
</evidence>
<dbReference type="Gene3D" id="1.10.3380.20">
    <property type="match status" value="1"/>
</dbReference>
<evidence type="ECO:0000256" key="13">
    <source>
        <dbReference type="ARBA" id="ARBA00023242"/>
    </source>
</evidence>
<evidence type="ECO:0000256" key="8">
    <source>
        <dbReference type="ARBA" id="ARBA00022763"/>
    </source>
</evidence>
<keyword evidence="6" id="KW-0548">Nucleotidyltransferase</keyword>
<keyword evidence="5" id="KW-0808">Transferase</keyword>
<evidence type="ECO:0000313" key="20">
    <source>
        <dbReference type="Proteomes" id="UP000291343"/>
    </source>
</evidence>
<keyword evidence="10" id="KW-0067">ATP-binding</keyword>
<comment type="catalytic activity">
    <reaction evidence="14">
        <text>DNA(n) + a 2'-deoxyribonucleoside 5'-triphosphate = DNA(n+1) + diphosphate</text>
        <dbReference type="Rhea" id="RHEA:22508"/>
        <dbReference type="Rhea" id="RHEA-COMP:17339"/>
        <dbReference type="Rhea" id="RHEA-COMP:17340"/>
        <dbReference type="ChEBI" id="CHEBI:33019"/>
        <dbReference type="ChEBI" id="CHEBI:61560"/>
        <dbReference type="ChEBI" id="CHEBI:173112"/>
        <dbReference type="EC" id="2.7.7.7"/>
    </reaction>
</comment>
<dbReference type="SUPFAM" id="SSF56672">
    <property type="entry name" value="DNA/RNA polymerases"/>
    <property type="match status" value="1"/>
</dbReference>
<dbReference type="Gene3D" id="3.40.50.300">
    <property type="entry name" value="P-loop containing nucleotide triphosphate hydrolases"/>
    <property type="match status" value="2"/>
</dbReference>
<dbReference type="InterPro" id="IPR036388">
    <property type="entry name" value="WH-like_DNA-bd_sf"/>
</dbReference>
<dbReference type="PROSITE" id="PS51194">
    <property type="entry name" value="HELICASE_CTER"/>
    <property type="match status" value="1"/>
</dbReference>
<dbReference type="InterPro" id="IPR043502">
    <property type="entry name" value="DNA/RNA_pol_sf"/>
</dbReference>
<dbReference type="InterPro" id="IPR036397">
    <property type="entry name" value="RNaseH_sf"/>
</dbReference>
<dbReference type="SUPFAM" id="SSF158702">
    <property type="entry name" value="Sec63 N-terminal domain-like"/>
    <property type="match status" value="1"/>
</dbReference>
<keyword evidence="8" id="KW-0227">DNA damage</keyword>
<feature type="domain" description="Helicase C-terminal" evidence="18">
    <location>
        <begin position="262"/>
        <end position="469"/>
    </location>
</feature>
<dbReference type="InterPro" id="IPR001098">
    <property type="entry name" value="DNA-dir_DNA_pol_A_palm_dom"/>
</dbReference>
<dbReference type="Pfam" id="PF00270">
    <property type="entry name" value="DEAD"/>
    <property type="match status" value="1"/>
</dbReference>
<dbReference type="InterPro" id="IPR002298">
    <property type="entry name" value="DNA_polymerase_A"/>
</dbReference>
<feature type="domain" description="Helicase ATP-binding" evidence="17">
    <location>
        <begin position="47"/>
        <end position="221"/>
    </location>
</feature>
<evidence type="ECO:0000256" key="7">
    <source>
        <dbReference type="ARBA" id="ARBA00022741"/>
    </source>
</evidence>
<comment type="caution">
    <text evidence="19">The sequence shown here is derived from an EMBL/GenBank/DDBJ whole genome shotgun (WGS) entry which is preliminary data.</text>
</comment>
<dbReference type="InterPro" id="IPR036390">
    <property type="entry name" value="WH_DNA-bd_sf"/>
</dbReference>
<dbReference type="STRING" id="195883.A0A482WTX5"/>
<evidence type="ECO:0000256" key="6">
    <source>
        <dbReference type="ARBA" id="ARBA00022695"/>
    </source>
</evidence>
<name>A0A482WTX5_LAOST</name>
<feature type="region of interest" description="Disordered" evidence="16">
    <location>
        <begin position="828"/>
        <end position="852"/>
    </location>
</feature>
<keyword evidence="13" id="KW-0539">Nucleus</keyword>
<dbReference type="EC" id="2.7.7.7" evidence="4"/>
<dbReference type="PRINTS" id="PR00868">
    <property type="entry name" value="DNAPOLI"/>
</dbReference>
<organism evidence="19 20">
    <name type="scientific">Laodelphax striatellus</name>
    <name type="common">Small brown planthopper</name>
    <name type="synonym">Delphax striatella</name>
    <dbReference type="NCBI Taxonomy" id="195883"/>
    <lineage>
        <taxon>Eukaryota</taxon>
        <taxon>Metazoa</taxon>
        <taxon>Ecdysozoa</taxon>
        <taxon>Arthropoda</taxon>
        <taxon>Hexapoda</taxon>
        <taxon>Insecta</taxon>
        <taxon>Pterygota</taxon>
        <taxon>Neoptera</taxon>
        <taxon>Paraneoptera</taxon>
        <taxon>Hemiptera</taxon>
        <taxon>Auchenorrhyncha</taxon>
        <taxon>Fulgoroidea</taxon>
        <taxon>Delphacidae</taxon>
        <taxon>Criomorphinae</taxon>
        <taxon>Laodelphax</taxon>
    </lineage>
</organism>
<dbReference type="PANTHER" id="PTHR10133">
    <property type="entry name" value="DNA POLYMERASE I"/>
    <property type="match status" value="1"/>
</dbReference>
<evidence type="ECO:0000259" key="17">
    <source>
        <dbReference type="PROSITE" id="PS51192"/>
    </source>
</evidence>
<dbReference type="GO" id="GO:0003887">
    <property type="term" value="F:DNA-directed DNA polymerase activity"/>
    <property type="evidence" value="ECO:0007669"/>
    <property type="project" value="UniProtKB-KW"/>
</dbReference>
<keyword evidence="11" id="KW-0239">DNA-directed DNA polymerase</keyword>
<dbReference type="SUPFAM" id="SSF46785">
    <property type="entry name" value="Winged helix' DNA-binding domain"/>
    <property type="match status" value="1"/>
</dbReference>
<evidence type="ECO:0000256" key="15">
    <source>
        <dbReference type="ARBA" id="ARBA00074669"/>
    </source>
</evidence>
<feature type="compositionally biased region" description="Polar residues" evidence="16">
    <location>
        <begin position="1633"/>
        <end position="1650"/>
    </location>
</feature>
<dbReference type="GO" id="GO:0097681">
    <property type="term" value="P:double-strand break repair via alternative nonhomologous end joining"/>
    <property type="evidence" value="ECO:0007669"/>
    <property type="project" value="TreeGrafter"/>
</dbReference>
<evidence type="ECO:0000256" key="1">
    <source>
        <dbReference type="ARBA" id="ARBA00001946"/>
    </source>
</evidence>
<dbReference type="Gene3D" id="3.30.420.10">
    <property type="entry name" value="Ribonuclease H-like superfamily/Ribonuclease H"/>
    <property type="match status" value="1"/>
</dbReference>
<keyword evidence="20" id="KW-1185">Reference proteome</keyword>
<dbReference type="InParanoid" id="A0A482WTX5"/>
<evidence type="ECO:0000256" key="4">
    <source>
        <dbReference type="ARBA" id="ARBA00012417"/>
    </source>
</evidence>
<dbReference type="GO" id="GO:0016787">
    <property type="term" value="F:hydrolase activity"/>
    <property type="evidence" value="ECO:0007669"/>
    <property type="project" value="UniProtKB-KW"/>
</dbReference>
<evidence type="ECO:0000256" key="11">
    <source>
        <dbReference type="ARBA" id="ARBA00022932"/>
    </source>
</evidence>
<sequence length="2249" mass="250783">MSKDDQGLSTQEKLKLESWGLPKLILQKYVEKGITTMFPWQVECLCLPNVLLGGNLVYSAPTSAGKTLVAEILTIQTIIERRKKAFFILPFISVVREKMLYFKDLLKSSGVRVHGFMGSHSPPGGLEACNLAVCTIEKANGLINRLIEENSLEDVGCVVVDELHLLGDPHRGYLLELLLAKLRYVSKRESLVKVQIIGMSATLPNLTVLADWLEADLYSTDFRPVPLTEYLKVDSTIYRAHDMDTKSMTLPEFNIKDDPGNIITLCIDAILSGHSALVFCPSKNWCESLAQQIASEICKMGSSNLAYSVQLKEQLSSSNLSAFFEQLRRCPLGLELGLRKSVSFGVGYHHAGLTMDERDILETSFRQCVLRILVATSTLSSGVNLPARRVIVRSPMFSGRPLDILTYKQMIGRAGRMGKDTAGESFLLCKATERRVGELLVKGNLPAVQSCLGLGDLSSSLKRAVLEVIASGVVSSLGDVEEYTACTLFAACQKAESSKSMDEPISACLNFLKSNEFIKVSDDGHINPTSLGEACLSASLPPDQALRLLSELYKARQCFVLDSELHVIYQVTPFSVSEQWRQMDWMSAFALWEGLSPSMQRVGEMVGVEERFLVRAIRGNINTNSSDQMEKLSIFRRFYTALALQDLVNEVPLVKVSEKFKCSKGMLQSLQQSSSTFAGMVTQFCKRLGWSSMELLVSQFADRLHFGVHRELIDLLRIDCISAVQARALFNAKIQTLSKLATAKVDKVEKALRSAIPFESNKIETDANSEVKDRKHIWLTGRSSKTEREAAHLIIREAREFLQAELGLETAKWTEECSLAMIENEDQASDVKSNLENNDEEAENSAEGSLTQFQSDERDLIPVNAVQIGLPKTNTPHDDEKEQAEEDTILITGADENISCRGEDIDNDGRIEHSQIFEPHVESLSHSNASIALNDEKYGDITGENCPIQNEENLNTKIELKNLQDLPIDVDYHDSFEIKNVERNELNHTETEINLLEENSDCNEAVNEKRDNNSETLKSQKNLRHSIDLFESSPESSSSLNLEYTITPPPSSPTCVKNDAICNGTYKGDENLEAHDDRKPIDADHEDLDMFENNEVDKNENCVLAEKSRREFKFPTQDGDFSLKDLNLSEEIFGKPDDSRRSDNFNDAVAFDDTKMKSAISQYETDTILVHQTSQTMLQETSLNSNSPDVFLTNGFKLKGSVRVSTPLSNVNVNRSMMKLFKQSPICDNVKSKHVLADVRPSSLEDMDSNWGGGSLLESSFLFSAVETKKRKLSLPFEADAKRLKTSHDFEEIRDDDMSILVDQEKNGNHLTVVDQEKPMIKKRRTSLFDSLTVDTQLFNVLDYYGEPGPSKFKTPPVKGATPKSDVTEIEEMNNCHSFDEDFIPATPNDKTNMSCYTYSSSKLSILSKVQIKSLQNDDEDDCDTVAGTPVEKCSSLLNKSISPNHKSRFSKRNNCTLSNKKATAHNEVSIENAGPTTDAKDLVKSSVSEELMKPPVLMGPPSVIANRRPKKRESLLFPEILSKTQNGCRPSVSNELSNSLMEAAAGMQSLYEFDKTNANDHSLFQNSKPVSISGKNKGVVATTSDFNIDDYIISSQDDISLLSSGVYTRAMAAKINSISDVVTTSPLRIQTQSANKCSEQSPFTSNPVASSSKKSPGSKKTLTPTLTVTTEYVCTDCLKLQHFEKELAKKRIVAVGLDVVKQGESRSKSIGARILGNRSQTSDTSGDFCRGNTTVIGIAIYWGESTLYYLNLKKSDCPCVPIIKALFKQENITLVMYDLKSNIKLLADCMETDFWCQGSDPIIADWMFTPFSKSRSFQNMIKTNNIKCPQYDCNAAVGADTIKLWSLNLLLEKKLKQAELLTSYKSVEMPVQFTLSRMESIGFRFDREYAELLMDRVDIKMSELQETAFQIAGRKFNMRSKADLNKVLQIMGDAHEGESMLSELVKKWGKLHTLKTKSLGPFLLETGARIYGCYTTCTQTGRVSMKLQNVPKDLQIDDEVFSLRSAFLPSPGFVLISSDYCQLELRLLAHLSQDTSLLDAFRTCDDVFISIAASWHSIPDSQVTDEMRHHTKQICYGLIYGMGVTSLAEQLELTENDAREMMRSFEEAYPALQSYLSRVVAQCQSTKQVRTILNRVRYLPDIASKNSSLRSQAERQAVNTTVQGSAADIAKLGMLKVERKLMNACPGSNILLQLHDELIYEVPEIHLNDAVTIIRTEMENSKTLSVPLPVKIKVGPSWGQLALHNFVT</sequence>
<dbReference type="Pfam" id="PF21099">
    <property type="entry name" value="POLQ_helical"/>
    <property type="match status" value="1"/>
</dbReference>
<dbReference type="FunFam" id="1.10.3380.20:FF:000001">
    <property type="entry name" value="DNA polymerase theta"/>
    <property type="match status" value="1"/>
</dbReference>
<dbReference type="InterPro" id="IPR014001">
    <property type="entry name" value="Helicase_ATP-bd"/>
</dbReference>
<dbReference type="SMR" id="A0A482WTX5"/>
<dbReference type="SMART" id="SM00490">
    <property type="entry name" value="HELICc"/>
    <property type="match status" value="1"/>
</dbReference>
<dbReference type="SMART" id="SM00487">
    <property type="entry name" value="DEXDc"/>
    <property type="match status" value="1"/>
</dbReference>
<keyword evidence="12" id="KW-0234">DNA repair</keyword>
<protein>
    <recommendedName>
        <fullName evidence="15">DNA polymerase theta</fullName>
        <ecNumber evidence="4">2.7.7.7</ecNumber>
    </recommendedName>
</protein>
<dbReference type="InterPro" id="IPR001650">
    <property type="entry name" value="Helicase_C-like"/>
</dbReference>
<dbReference type="PANTHER" id="PTHR10133:SF62">
    <property type="entry name" value="DNA POLYMERASE THETA"/>
    <property type="match status" value="1"/>
</dbReference>
<dbReference type="GO" id="GO:0005524">
    <property type="term" value="F:ATP binding"/>
    <property type="evidence" value="ECO:0007669"/>
    <property type="project" value="UniProtKB-KW"/>
</dbReference>
<dbReference type="FunFam" id="1.10.150.20:FF:000070">
    <property type="entry name" value="DNA polymerase I, putative"/>
    <property type="match status" value="1"/>
</dbReference>
<dbReference type="PROSITE" id="PS51192">
    <property type="entry name" value="HELICASE_ATP_BIND_1"/>
    <property type="match status" value="1"/>
</dbReference>
<dbReference type="Pfam" id="PF20470">
    <property type="entry name" value="HTH_61"/>
    <property type="match status" value="1"/>
</dbReference>
<keyword evidence="7" id="KW-0547">Nucleotide-binding</keyword>
<dbReference type="Proteomes" id="UP000291343">
    <property type="component" value="Unassembled WGS sequence"/>
</dbReference>
<accession>A0A482WTX5</accession>
<evidence type="ECO:0000256" key="5">
    <source>
        <dbReference type="ARBA" id="ARBA00022679"/>
    </source>
</evidence>
<dbReference type="CDD" id="cd18026">
    <property type="entry name" value="DEXHc_POLQ-like"/>
    <property type="match status" value="1"/>
</dbReference>
<dbReference type="InterPro" id="IPR046931">
    <property type="entry name" value="HTH_61"/>
</dbReference>
<comment type="similarity">
    <text evidence="3">Belongs to the DNA polymerase type-A family.</text>
</comment>
<dbReference type="FunFam" id="3.40.50.300:FF:000813">
    <property type="entry name" value="helicase POLQ-like isoform X1"/>
    <property type="match status" value="1"/>
</dbReference>